<sequence length="264" mass="29121">MTPTALRQQIGDAFSRAAPEYHRHATLQHTAARHLVEMMPALHAGRILDIGCGTGAVLNHLAEQHQDISLYGLDLAAGMLNQARRTWSDDSPVRWVQGNAEMLPLAEQGMDYVTSCLALQWCDLSLALAEIERVLKPGGTAFICTLLRGSFHEFNQACHALGHQSPINSFMSLADVERTIAMTQLVSAGVQLRTLSEHSHVFTDALRHLRGIGANTRLQGTCHPLPARRLQAVWQEASGGQRYTISYRVGFLQLTRPSKNRTTP</sequence>
<evidence type="ECO:0000256" key="2">
    <source>
        <dbReference type="ARBA" id="ARBA00022603"/>
    </source>
</evidence>
<dbReference type="GO" id="GO:0032259">
    <property type="term" value="P:methylation"/>
    <property type="evidence" value="ECO:0007669"/>
    <property type="project" value="UniProtKB-KW"/>
</dbReference>
<accession>A0AA42CWY7</accession>
<dbReference type="RefSeq" id="WP_265895567.1">
    <property type="nucleotide sequence ID" value="NZ_JAPIVE010000001.1"/>
</dbReference>
<keyword evidence="2 5" id="KW-0489">Methyltransferase</keyword>
<dbReference type="CDD" id="cd02440">
    <property type="entry name" value="AdoMet_MTases"/>
    <property type="match status" value="1"/>
</dbReference>
<dbReference type="PANTHER" id="PTHR44942:SF4">
    <property type="entry name" value="METHYLTRANSFERASE TYPE 11 DOMAIN-CONTAINING PROTEIN"/>
    <property type="match status" value="1"/>
</dbReference>
<name>A0AA42CWY7_9GAMM</name>
<dbReference type="PANTHER" id="PTHR44942">
    <property type="entry name" value="METHYLTRANSF_11 DOMAIN-CONTAINING PROTEIN"/>
    <property type="match status" value="1"/>
</dbReference>
<dbReference type="EMBL" id="JAPIVE010000001">
    <property type="protein sequence ID" value="MCX2523250.1"/>
    <property type="molecule type" value="Genomic_DNA"/>
</dbReference>
<organism evidence="5 6">
    <name type="scientific">Larsenimonas rhizosphaerae</name>
    <dbReference type="NCBI Taxonomy" id="2944682"/>
    <lineage>
        <taxon>Bacteria</taxon>
        <taxon>Pseudomonadati</taxon>
        <taxon>Pseudomonadota</taxon>
        <taxon>Gammaproteobacteria</taxon>
        <taxon>Oceanospirillales</taxon>
        <taxon>Halomonadaceae</taxon>
        <taxon>Larsenimonas</taxon>
    </lineage>
</organism>
<comment type="caution">
    <text evidence="5">The sequence shown here is derived from an EMBL/GenBank/DDBJ whole genome shotgun (WGS) entry which is preliminary data.</text>
</comment>
<dbReference type="InterPro" id="IPR013216">
    <property type="entry name" value="Methyltransf_11"/>
</dbReference>
<protein>
    <submittedName>
        <fullName evidence="5">Methyltransferase domain-containing protein</fullName>
    </submittedName>
</protein>
<dbReference type="Proteomes" id="UP001165678">
    <property type="component" value="Unassembled WGS sequence"/>
</dbReference>
<evidence type="ECO:0000256" key="3">
    <source>
        <dbReference type="ARBA" id="ARBA00022679"/>
    </source>
</evidence>
<keyword evidence="3" id="KW-0808">Transferase</keyword>
<evidence type="ECO:0000256" key="1">
    <source>
        <dbReference type="ARBA" id="ARBA00008361"/>
    </source>
</evidence>
<reference evidence="5" key="1">
    <citation type="submission" date="2022-11" db="EMBL/GenBank/DDBJ databases">
        <title>Larsenimonas rhizosphaerae sp. nov., isolated from a tidal mudflat.</title>
        <authorList>
            <person name="Lee S.D."/>
            <person name="Kim I.S."/>
        </authorList>
    </citation>
    <scope>NUCLEOTIDE SEQUENCE</scope>
    <source>
        <strain evidence="5">GH2-1</strain>
    </source>
</reference>
<evidence type="ECO:0000313" key="6">
    <source>
        <dbReference type="Proteomes" id="UP001165678"/>
    </source>
</evidence>
<evidence type="ECO:0000313" key="5">
    <source>
        <dbReference type="EMBL" id="MCX2523250.1"/>
    </source>
</evidence>
<dbReference type="SUPFAM" id="SSF53335">
    <property type="entry name" value="S-adenosyl-L-methionine-dependent methyltransferases"/>
    <property type="match status" value="1"/>
</dbReference>
<dbReference type="GO" id="GO:0008757">
    <property type="term" value="F:S-adenosylmethionine-dependent methyltransferase activity"/>
    <property type="evidence" value="ECO:0007669"/>
    <property type="project" value="InterPro"/>
</dbReference>
<gene>
    <name evidence="5" type="ORF">OQ287_03270</name>
</gene>
<evidence type="ECO:0000259" key="4">
    <source>
        <dbReference type="Pfam" id="PF08241"/>
    </source>
</evidence>
<dbReference type="AlphaFoldDB" id="A0AA42CWY7"/>
<dbReference type="InterPro" id="IPR051052">
    <property type="entry name" value="Diverse_substrate_MTase"/>
</dbReference>
<proteinExistence type="inferred from homology"/>
<comment type="similarity">
    <text evidence="1">Belongs to the methyltransferase superfamily.</text>
</comment>
<dbReference type="Pfam" id="PF08241">
    <property type="entry name" value="Methyltransf_11"/>
    <property type="match status" value="1"/>
</dbReference>
<dbReference type="InterPro" id="IPR029063">
    <property type="entry name" value="SAM-dependent_MTases_sf"/>
</dbReference>
<keyword evidence="6" id="KW-1185">Reference proteome</keyword>
<feature type="domain" description="Methyltransferase type 11" evidence="4">
    <location>
        <begin position="48"/>
        <end position="143"/>
    </location>
</feature>
<dbReference type="Gene3D" id="3.40.50.150">
    <property type="entry name" value="Vaccinia Virus protein VP39"/>
    <property type="match status" value="1"/>
</dbReference>